<dbReference type="AlphaFoldDB" id="A0A8S4QF08"/>
<dbReference type="OrthoDB" id="407509at2759"/>
<keyword evidence="2" id="KW-1185">Reference proteome</keyword>
<name>A0A8S4QF08_9NEOP</name>
<protein>
    <submittedName>
        <fullName evidence="1">Jg22156 protein</fullName>
    </submittedName>
</protein>
<dbReference type="Proteomes" id="UP000838756">
    <property type="component" value="Unassembled WGS sequence"/>
</dbReference>
<proteinExistence type="predicted"/>
<gene>
    <name evidence="1" type="primary">jg22156</name>
    <name evidence="1" type="ORF">PAEG_LOCUS1166</name>
</gene>
<comment type="caution">
    <text evidence="1">The sequence shown here is derived from an EMBL/GenBank/DDBJ whole genome shotgun (WGS) entry which is preliminary data.</text>
</comment>
<evidence type="ECO:0000313" key="2">
    <source>
        <dbReference type="Proteomes" id="UP000838756"/>
    </source>
</evidence>
<organism evidence="1 2">
    <name type="scientific">Pararge aegeria aegeria</name>
    <dbReference type="NCBI Taxonomy" id="348720"/>
    <lineage>
        <taxon>Eukaryota</taxon>
        <taxon>Metazoa</taxon>
        <taxon>Ecdysozoa</taxon>
        <taxon>Arthropoda</taxon>
        <taxon>Hexapoda</taxon>
        <taxon>Insecta</taxon>
        <taxon>Pterygota</taxon>
        <taxon>Neoptera</taxon>
        <taxon>Endopterygota</taxon>
        <taxon>Lepidoptera</taxon>
        <taxon>Glossata</taxon>
        <taxon>Ditrysia</taxon>
        <taxon>Papilionoidea</taxon>
        <taxon>Nymphalidae</taxon>
        <taxon>Satyrinae</taxon>
        <taxon>Satyrini</taxon>
        <taxon>Parargina</taxon>
        <taxon>Pararge</taxon>
    </lineage>
</organism>
<reference evidence="1" key="1">
    <citation type="submission" date="2022-03" db="EMBL/GenBank/DDBJ databases">
        <authorList>
            <person name="Lindestad O."/>
        </authorList>
    </citation>
    <scope>NUCLEOTIDE SEQUENCE</scope>
</reference>
<evidence type="ECO:0000313" key="1">
    <source>
        <dbReference type="EMBL" id="CAH2208577.1"/>
    </source>
</evidence>
<sequence length="101" mass="11478">MEIPMLGVSLRDIIRNEKIRRRTRVTDIAQRPADLKWQWMGHLVRRNDECCGPGCSTGKRSVSSAPNEVTVDMSLGAALIKRPRTVDFGTLYHVDVKRSKE</sequence>
<accession>A0A8S4QF08</accession>
<dbReference type="EMBL" id="CAKXAJ010003965">
    <property type="protein sequence ID" value="CAH2208577.1"/>
    <property type="molecule type" value="Genomic_DNA"/>
</dbReference>